<keyword evidence="7" id="KW-0520">NAD</keyword>
<comment type="pathway">
    <text evidence="3">Carbohydrate metabolism; galactose metabolism.</text>
</comment>
<dbReference type="InterPro" id="IPR001509">
    <property type="entry name" value="Epimerase_deHydtase"/>
</dbReference>
<dbReference type="NCBIfam" id="TIGR01179">
    <property type="entry name" value="galE"/>
    <property type="match status" value="1"/>
</dbReference>
<dbReference type="InterPro" id="IPR036291">
    <property type="entry name" value="NAD(P)-bd_dom_sf"/>
</dbReference>
<feature type="domain" description="NAD-dependent epimerase/dehydratase" evidence="12">
    <location>
        <begin position="9"/>
        <end position="249"/>
    </location>
</feature>
<dbReference type="Gene3D" id="3.90.25.10">
    <property type="entry name" value="UDP-galactose 4-epimerase, domain 1"/>
    <property type="match status" value="1"/>
</dbReference>
<comment type="cofactor">
    <cofactor evidence="2">
        <name>NAD(+)</name>
        <dbReference type="ChEBI" id="CHEBI:57540"/>
    </cofactor>
</comment>
<comment type="caution">
    <text evidence="13">The sequence shown here is derived from an EMBL/GenBank/DDBJ whole genome shotgun (WGS) entry which is preliminary data.</text>
</comment>
<accession>A0A917E800</accession>
<dbReference type="InterPro" id="IPR005886">
    <property type="entry name" value="UDP_G4E"/>
</dbReference>
<dbReference type="PANTHER" id="PTHR43725:SF53">
    <property type="entry name" value="UDP-ARABINOSE 4-EPIMERASE 1"/>
    <property type="match status" value="1"/>
</dbReference>
<evidence type="ECO:0000256" key="2">
    <source>
        <dbReference type="ARBA" id="ARBA00001911"/>
    </source>
</evidence>
<dbReference type="GO" id="GO:0003978">
    <property type="term" value="F:UDP-glucose 4-epimerase activity"/>
    <property type="evidence" value="ECO:0007669"/>
    <property type="project" value="UniProtKB-EC"/>
</dbReference>
<evidence type="ECO:0000256" key="7">
    <source>
        <dbReference type="ARBA" id="ARBA00023027"/>
    </source>
</evidence>
<evidence type="ECO:0000256" key="6">
    <source>
        <dbReference type="ARBA" id="ARBA00018569"/>
    </source>
</evidence>
<dbReference type="CDD" id="cd05247">
    <property type="entry name" value="UDP_G4E_1_SDR_e"/>
    <property type="match status" value="1"/>
</dbReference>
<dbReference type="Gene3D" id="3.40.50.720">
    <property type="entry name" value="NAD(P)-binding Rossmann-like Domain"/>
    <property type="match status" value="1"/>
</dbReference>
<evidence type="ECO:0000256" key="4">
    <source>
        <dbReference type="ARBA" id="ARBA00007637"/>
    </source>
</evidence>
<evidence type="ECO:0000259" key="12">
    <source>
        <dbReference type="Pfam" id="PF01370"/>
    </source>
</evidence>
<reference evidence="13" key="2">
    <citation type="submission" date="2020-09" db="EMBL/GenBank/DDBJ databases">
        <authorList>
            <person name="Sun Q."/>
            <person name="Zhou Y."/>
        </authorList>
    </citation>
    <scope>NUCLEOTIDE SEQUENCE</scope>
    <source>
        <strain evidence="13">CGMCC 1.15519</strain>
    </source>
</reference>
<evidence type="ECO:0000256" key="1">
    <source>
        <dbReference type="ARBA" id="ARBA00000083"/>
    </source>
</evidence>
<comment type="catalytic activity">
    <reaction evidence="1">
        <text>UDP-alpha-D-glucose = UDP-alpha-D-galactose</text>
        <dbReference type="Rhea" id="RHEA:22168"/>
        <dbReference type="ChEBI" id="CHEBI:58885"/>
        <dbReference type="ChEBI" id="CHEBI:66914"/>
        <dbReference type="EC" id="5.1.3.2"/>
    </reaction>
</comment>
<sequence>MRETDLPPVLVTGGAGYIGSHAALALLDRGCKVVIIDDLSTGSELLIPKGAIFVRGRAGDRALVARVIASHGIEAIMHFAASISVGDSVTQPGDYYRNNFVETLALAETAISSGVSAMVFSSTAAVYAENDGAALEEKAPLQPINPYGWSKMMAEQMLRDLAAADGRLSLGILRYFNVAGADPKGRSGQNSRHAHHLIEIATQVVTGKRGSFTVYGDDYATHDGTGVRDYVHVSDIAEAHVLLLRACLEERGCSRLFNLGYGQGNSVIEVIDALERVSGGAVPRVMGPRRAGDPARLVANADAAKSLGWTPQYDDLETIVGHALAWERTRIAAMASANDQIKLFGADEQRLKLVVEDEAATILDEVSELTAMSSKRSALERQRGIDVASYKSMGRRTVNGGENP</sequence>
<dbReference type="SUPFAM" id="SSF51735">
    <property type="entry name" value="NAD(P)-binding Rossmann-fold domains"/>
    <property type="match status" value="1"/>
</dbReference>
<evidence type="ECO:0000256" key="5">
    <source>
        <dbReference type="ARBA" id="ARBA00013189"/>
    </source>
</evidence>
<dbReference type="GO" id="GO:0033499">
    <property type="term" value="P:galactose catabolic process via UDP-galactose, Leloir pathway"/>
    <property type="evidence" value="ECO:0007669"/>
    <property type="project" value="TreeGrafter"/>
</dbReference>
<evidence type="ECO:0000256" key="10">
    <source>
        <dbReference type="ARBA" id="ARBA00031367"/>
    </source>
</evidence>
<evidence type="ECO:0000313" key="14">
    <source>
        <dbReference type="Proteomes" id="UP000635071"/>
    </source>
</evidence>
<keyword evidence="14" id="KW-1185">Reference proteome</keyword>
<comment type="similarity">
    <text evidence="4">Belongs to the NAD(P)-dependent epimerase/dehydratase family.</text>
</comment>
<evidence type="ECO:0000256" key="8">
    <source>
        <dbReference type="ARBA" id="ARBA00023235"/>
    </source>
</evidence>
<keyword evidence="8" id="KW-0413">Isomerase</keyword>
<evidence type="ECO:0000256" key="9">
    <source>
        <dbReference type="ARBA" id="ARBA00023277"/>
    </source>
</evidence>
<dbReference type="EC" id="5.1.3.2" evidence="5"/>
<proteinExistence type="inferred from homology"/>
<dbReference type="EMBL" id="BMJM01000006">
    <property type="protein sequence ID" value="GGE13964.1"/>
    <property type="molecule type" value="Genomic_DNA"/>
</dbReference>
<organism evidence="13 14">
    <name type="scientific">Sandarakinorhabdus glacialis</name>
    <dbReference type="NCBI Taxonomy" id="1614636"/>
    <lineage>
        <taxon>Bacteria</taxon>
        <taxon>Pseudomonadati</taxon>
        <taxon>Pseudomonadota</taxon>
        <taxon>Alphaproteobacteria</taxon>
        <taxon>Sphingomonadales</taxon>
        <taxon>Sphingosinicellaceae</taxon>
        <taxon>Sandarakinorhabdus</taxon>
    </lineage>
</organism>
<keyword evidence="9" id="KW-0119">Carbohydrate metabolism</keyword>
<dbReference type="PANTHER" id="PTHR43725">
    <property type="entry name" value="UDP-GLUCOSE 4-EPIMERASE"/>
    <property type="match status" value="1"/>
</dbReference>
<evidence type="ECO:0000256" key="11">
    <source>
        <dbReference type="ARBA" id="ARBA00033067"/>
    </source>
</evidence>
<protein>
    <recommendedName>
        <fullName evidence="6">UDP-glucose 4-epimerase</fullName>
        <ecNumber evidence="5">5.1.3.2</ecNumber>
    </recommendedName>
    <alternativeName>
        <fullName evidence="11">Galactowaldenase</fullName>
    </alternativeName>
    <alternativeName>
        <fullName evidence="10">UDP-galactose 4-epimerase</fullName>
    </alternativeName>
</protein>
<dbReference type="Proteomes" id="UP000635071">
    <property type="component" value="Unassembled WGS sequence"/>
</dbReference>
<dbReference type="AlphaFoldDB" id="A0A917E800"/>
<name>A0A917E800_9SPHN</name>
<reference evidence="13" key="1">
    <citation type="journal article" date="2014" name="Int. J. Syst. Evol. Microbiol.">
        <title>Complete genome sequence of Corynebacterium casei LMG S-19264T (=DSM 44701T), isolated from a smear-ripened cheese.</title>
        <authorList>
            <consortium name="US DOE Joint Genome Institute (JGI-PGF)"/>
            <person name="Walter F."/>
            <person name="Albersmeier A."/>
            <person name="Kalinowski J."/>
            <person name="Ruckert C."/>
        </authorList>
    </citation>
    <scope>NUCLEOTIDE SEQUENCE</scope>
    <source>
        <strain evidence="13">CGMCC 1.15519</strain>
    </source>
</reference>
<evidence type="ECO:0000313" key="13">
    <source>
        <dbReference type="EMBL" id="GGE13964.1"/>
    </source>
</evidence>
<dbReference type="Pfam" id="PF01370">
    <property type="entry name" value="Epimerase"/>
    <property type="match status" value="1"/>
</dbReference>
<gene>
    <name evidence="13" type="primary">galE</name>
    <name evidence="13" type="ORF">GCM10011529_20470</name>
</gene>
<evidence type="ECO:0000256" key="3">
    <source>
        <dbReference type="ARBA" id="ARBA00004947"/>
    </source>
</evidence>